<reference evidence="1" key="1">
    <citation type="submission" date="2019-04" db="EMBL/GenBank/DDBJ databases">
        <title>Evolution of Biomass-Degrading Anaerobic Consortia Revealed by Metagenomics.</title>
        <authorList>
            <person name="Peng X."/>
        </authorList>
    </citation>
    <scope>NUCLEOTIDE SEQUENCE</scope>
    <source>
        <strain evidence="1">SIG551</strain>
    </source>
</reference>
<organism evidence="1 2">
    <name type="scientific">Faecalispora sporosphaeroides</name>
    <dbReference type="NCBI Taxonomy" id="1549"/>
    <lineage>
        <taxon>Bacteria</taxon>
        <taxon>Bacillati</taxon>
        <taxon>Bacillota</taxon>
        <taxon>Clostridia</taxon>
        <taxon>Eubacteriales</taxon>
        <taxon>Oscillospiraceae</taxon>
        <taxon>Faecalispora</taxon>
    </lineage>
</organism>
<dbReference type="Proteomes" id="UP000754750">
    <property type="component" value="Unassembled WGS sequence"/>
</dbReference>
<dbReference type="AlphaFoldDB" id="A0A928KXR5"/>
<protein>
    <submittedName>
        <fullName evidence="1">Uncharacterized protein</fullName>
    </submittedName>
</protein>
<evidence type="ECO:0000313" key="1">
    <source>
        <dbReference type="EMBL" id="MBE6834010.1"/>
    </source>
</evidence>
<name>A0A928KXR5_9FIRM</name>
<dbReference type="RefSeq" id="WP_326840636.1">
    <property type="nucleotide sequence ID" value="NZ_JBKWRC010000004.1"/>
</dbReference>
<accession>A0A928KXR5</accession>
<gene>
    <name evidence="1" type="ORF">E7512_10640</name>
</gene>
<proteinExistence type="predicted"/>
<comment type="caution">
    <text evidence="1">The sequence shown here is derived from an EMBL/GenBank/DDBJ whole genome shotgun (WGS) entry which is preliminary data.</text>
</comment>
<sequence>MYGITIGINKKTRFEMALQGQLKARFCAPFYSGTACSRRAPKRRRVSNEITAEVWPLFHGRIT</sequence>
<dbReference type="EMBL" id="SVNY01000005">
    <property type="protein sequence ID" value="MBE6834010.1"/>
    <property type="molecule type" value="Genomic_DNA"/>
</dbReference>
<evidence type="ECO:0000313" key="2">
    <source>
        <dbReference type="Proteomes" id="UP000754750"/>
    </source>
</evidence>